<dbReference type="Gene3D" id="3.40.190.10">
    <property type="entry name" value="Periplasmic binding protein-like II"/>
    <property type="match status" value="1"/>
</dbReference>
<sequence>MPNFKFQKNKQNSNVKYWSLSYWRSGLGNSSLRNRTLPCRRASLIFLLAFLALPLAGFGCKQGDLEALRQLKEPVVLQWWGVFDDTDSLKDIIASYRALHPNVAIEYRKLRFEEYEQALLKGWAEGKGPDILFIHNTWVGAYEPRLTPLPPALTLPQLIDPQKGVEKSAAEFRETRTLTAQDIKNNFVPPVRDDVVRNNAVYGLPLSVDTVVLFYNRQLLDQAKLTSPPATWSEVKDAVKALTIQNTDGALLQSGINLGGSANNNRAPDLLSLLMLQTGTTMVNPEGRATFNERLSLDGQAFSPGADALRFYTDFARPTKEVYTWNADLPEAQELFAAGRLGLFLGYAYQLPYLRAQGPKVDIGVAPVPHLNTDATDAGRKQVNFANYWIAAVAKQAENPAVAWDFVLFATRPEQATAYLDRVKRPPALRSLIPRYQNDPDLAPFTAQLFTAQTWYRGKQPAGMDAAFRAMIDAAVDGTRTPEDAVGFGAEQVNQTL</sequence>
<dbReference type="PANTHER" id="PTHR43649:SF12">
    <property type="entry name" value="DIACETYLCHITOBIOSE BINDING PROTEIN DASA"/>
    <property type="match status" value="1"/>
</dbReference>
<comment type="caution">
    <text evidence="1">The sequence shown here is derived from an EMBL/GenBank/DDBJ whole genome shotgun (WGS) entry which is preliminary data.</text>
</comment>
<protein>
    <recommendedName>
        <fullName evidence="3">ABC transporter substrate-binding protein</fullName>
    </recommendedName>
</protein>
<dbReference type="InterPro" id="IPR006059">
    <property type="entry name" value="SBP"/>
</dbReference>
<name>A0A1F7UHV5_9BACT</name>
<gene>
    <name evidence="1" type="ORF">A3J43_00270</name>
</gene>
<proteinExistence type="predicted"/>
<dbReference type="Proteomes" id="UP000176604">
    <property type="component" value="Unassembled WGS sequence"/>
</dbReference>
<dbReference type="AlphaFoldDB" id="A0A1F7UHV5"/>
<accession>A0A1F7UHV5</accession>
<dbReference type="PANTHER" id="PTHR43649">
    <property type="entry name" value="ARABINOSE-BINDING PROTEIN-RELATED"/>
    <property type="match status" value="1"/>
</dbReference>
<evidence type="ECO:0008006" key="3">
    <source>
        <dbReference type="Google" id="ProtNLM"/>
    </source>
</evidence>
<dbReference type="Pfam" id="PF01547">
    <property type="entry name" value="SBP_bac_1"/>
    <property type="match status" value="1"/>
</dbReference>
<dbReference type="InterPro" id="IPR050490">
    <property type="entry name" value="Bact_solute-bd_prot1"/>
</dbReference>
<organism evidence="1 2">
    <name type="scientific">Candidatus Uhrbacteria bacterium RIFCSPHIGHO2_12_FULL_54_23</name>
    <dbReference type="NCBI Taxonomy" id="1802397"/>
    <lineage>
        <taxon>Bacteria</taxon>
        <taxon>Candidatus Uhriibacteriota</taxon>
    </lineage>
</organism>
<dbReference type="SUPFAM" id="SSF53850">
    <property type="entry name" value="Periplasmic binding protein-like II"/>
    <property type="match status" value="1"/>
</dbReference>
<evidence type="ECO:0000313" key="1">
    <source>
        <dbReference type="EMBL" id="OGL77842.1"/>
    </source>
</evidence>
<evidence type="ECO:0000313" key="2">
    <source>
        <dbReference type="Proteomes" id="UP000176604"/>
    </source>
</evidence>
<dbReference type="STRING" id="1802397.A3J43_00270"/>
<reference evidence="1 2" key="1">
    <citation type="journal article" date="2016" name="Nat. Commun.">
        <title>Thousands of microbial genomes shed light on interconnected biogeochemical processes in an aquifer system.</title>
        <authorList>
            <person name="Anantharaman K."/>
            <person name="Brown C.T."/>
            <person name="Hug L.A."/>
            <person name="Sharon I."/>
            <person name="Castelle C.J."/>
            <person name="Probst A.J."/>
            <person name="Thomas B.C."/>
            <person name="Singh A."/>
            <person name="Wilkins M.J."/>
            <person name="Karaoz U."/>
            <person name="Brodie E.L."/>
            <person name="Williams K.H."/>
            <person name="Hubbard S.S."/>
            <person name="Banfield J.F."/>
        </authorList>
    </citation>
    <scope>NUCLEOTIDE SEQUENCE [LARGE SCALE GENOMIC DNA]</scope>
</reference>
<dbReference type="EMBL" id="MGEF01000050">
    <property type="protein sequence ID" value="OGL77842.1"/>
    <property type="molecule type" value="Genomic_DNA"/>
</dbReference>